<dbReference type="InterPro" id="IPR028362">
    <property type="entry name" value="AlgI"/>
</dbReference>
<keyword evidence="6 7" id="KW-0472">Membrane</keyword>
<comment type="similarity">
    <text evidence="2 7">Belongs to the membrane-bound acyltransferase family.</text>
</comment>
<evidence type="ECO:0000256" key="6">
    <source>
        <dbReference type="ARBA" id="ARBA00023136"/>
    </source>
</evidence>
<dbReference type="InterPro" id="IPR051085">
    <property type="entry name" value="MB_O-acyltransferase"/>
</dbReference>
<feature type="transmembrane region" description="Helical" evidence="8">
    <location>
        <begin position="451"/>
        <end position="469"/>
    </location>
</feature>
<feature type="transmembrane region" description="Helical" evidence="8">
    <location>
        <begin position="79"/>
        <end position="100"/>
    </location>
</feature>
<feature type="transmembrane region" description="Helical" evidence="8">
    <location>
        <begin position="120"/>
        <end position="138"/>
    </location>
</feature>
<evidence type="ECO:0000256" key="7">
    <source>
        <dbReference type="PIRNR" id="PIRNR016636"/>
    </source>
</evidence>
<dbReference type="InterPro" id="IPR024194">
    <property type="entry name" value="Ac/AlaTfrase_AlgI/DltB"/>
</dbReference>
<evidence type="ECO:0000256" key="1">
    <source>
        <dbReference type="ARBA" id="ARBA00004651"/>
    </source>
</evidence>
<feature type="transmembrane region" description="Helical" evidence="8">
    <location>
        <begin position="225"/>
        <end position="243"/>
    </location>
</feature>
<dbReference type="EMBL" id="JBHSFV010000005">
    <property type="protein sequence ID" value="MFC4634301.1"/>
    <property type="molecule type" value="Genomic_DNA"/>
</dbReference>
<gene>
    <name evidence="9" type="ORF">ACFO3O_10305</name>
</gene>
<feature type="transmembrane region" description="Helical" evidence="8">
    <location>
        <begin position="6"/>
        <end position="22"/>
    </location>
</feature>
<feature type="transmembrane region" description="Helical" evidence="8">
    <location>
        <begin position="197"/>
        <end position="219"/>
    </location>
</feature>
<keyword evidence="7" id="KW-0012">Acyltransferase</keyword>
<feature type="transmembrane region" description="Helical" evidence="8">
    <location>
        <begin position="51"/>
        <end position="67"/>
    </location>
</feature>
<accession>A0ABV9HVW7</accession>
<evidence type="ECO:0000256" key="3">
    <source>
        <dbReference type="ARBA" id="ARBA00022475"/>
    </source>
</evidence>
<dbReference type="InterPro" id="IPR004299">
    <property type="entry name" value="MBOAT_fam"/>
</dbReference>
<feature type="transmembrane region" description="Helical" evidence="8">
    <location>
        <begin position="365"/>
        <end position="388"/>
    </location>
</feature>
<name>A0ABV9HVW7_9FLAO</name>
<keyword evidence="4 8" id="KW-0812">Transmembrane</keyword>
<dbReference type="PANTHER" id="PTHR13285">
    <property type="entry name" value="ACYLTRANSFERASE"/>
    <property type="match status" value="1"/>
</dbReference>
<evidence type="ECO:0000256" key="4">
    <source>
        <dbReference type="ARBA" id="ARBA00022692"/>
    </source>
</evidence>
<feature type="transmembrane region" description="Helical" evidence="8">
    <location>
        <begin position="408"/>
        <end position="430"/>
    </location>
</feature>
<evidence type="ECO:0000256" key="5">
    <source>
        <dbReference type="ARBA" id="ARBA00022989"/>
    </source>
</evidence>
<dbReference type="Pfam" id="PF03062">
    <property type="entry name" value="MBOAT"/>
    <property type="match status" value="1"/>
</dbReference>
<evidence type="ECO:0000256" key="8">
    <source>
        <dbReference type="SAM" id="Phobius"/>
    </source>
</evidence>
<keyword evidence="7" id="KW-0808">Transferase</keyword>
<proteinExistence type="inferred from homology"/>
<keyword evidence="10" id="KW-1185">Reference proteome</keyword>
<evidence type="ECO:0000256" key="2">
    <source>
        <dbReference type="ARBA" id="ARBA00010323"/>
    </source>
</evidence>
<keyword evidence="3 7" id="KW-1003">Cell membrane</keyword>
<reference evidence="10" key="1">
    <citation type="journal article" date="2019" name="Int. J. Syst. Evol. Microbiol.">
        <title>The Global Catalogue of Microorganisms (GCM) 10K type strain sequencing project: providing services to taxonomists for standard genome sequencing and annotation.</title>
        <authorList>
            <consortium name="The Broad Institute Genomics Platform"/>
            <consortium name="The Broad Institute Genome Sequencing Center for Infectious Disease"/>
            <person name="Wu L."/>
            <person name="Ma J."/>
        </authorList>
    </citation>
    <scope>NUCLEOTIDE SEQUENCE [LARGE SCALE GENOMIC DNA]</scope>
    <source>
        <strain evidence="10">YJ-61-S</strain>
    </source>
</reference>
<dbReference type="PIRSF" id="PIRSF016636">
    <property type="entry name" value="AlgI_DltB"/>
    <property type="match status" value="1"/>
</dbReference>
<dbReference type="PIRSF" id="PIRSF500217">
    <property type="entry name" value="AlgI"/>
    <property type="match status" value="1"/>
</dbReference>
<keyword evidence="5 8" id="KW-1133">Transmembrane helix</keyword>
<dbReference type="RefSeq" id="WP_379978524.1">
    <property type="nucleotide sequence ID" value="NZ_JBHSFV010000005.1"/>
</dbReference>
<comment type="caution">
    <text evidence="9">The sequence shown here is derived from an EMBL/GenBank/DDBJ whole genome shotgun (WGS) entry which is preliminary data.</text>
</comment>
<evidence type="ECO:0000313" key="9">
    <source>
        <dbReference type="EMBL" id="MFC4634301.1"/>
    </source>
</evidence>
<comment type="subcellular location">
    <subcellularLocation>
        <location evidence="1">Cell membrane</location>
        <topology evidence="1">Multi-pass membrane protein</topology>
    </subcellularLocation>
</comment>
<organism evidence="9 10">
    <name type="scientific">Dokdonia ponticola</name>
    <dbReference type="NCBI Taxonomy" id="2041041"/>
    <lineage>
        <taxon>Bacteria</taxon>
        <taxon>Pseudomonadati</taxon>
        <taxon>Bacteroidota</taxon>
        <taxon>Flavobacteriia</taxon>
        <taxon>Flavobacteriales</taxon>
        <taxon>Flavobacteriaceae</taxon>
        <taxon>Dokdonia</taxon>
    </lineage>
</organism>
<dbReference type="Proteomes" id="UP001596043">
    <property type="component" value="Unassembled WGS sequence"/>
</dbReference>
<sequence>MLFNSFDFGLFLPIVFILYWSIGNKRIQNQNLLLLAASYFFYGVWDWRFLLLILASSLVDFYAGKYIHKAKTQQKKRLWLYSSLTWNLGVLFVFKYYNFFLDTLKSLFEIPENTFTTLDIIIPVGLSFYTFQTIGYTVDVYRKKIAPSQDVLKFLCFVSFFPQLVAGPIERASKLLPQFSKKRTFEINKAKDGLRQVLWGLFKKIVVADTIGVAVFAIYDHPENYGSLTIIYGAFLFLFQLYADFSGYSDIAIGTAKLFGFDLSINFKLPYLANSVTGFWRTWHITLSKWFQDYVYVPFVRWKGLGFLSKSSKKIIGLLLTMGLIGLWHGANWTYLCFGLLHGILIIIEGITIPYKGKRIKLHQWLETGVFWSKFYTVTFLVVSLIFFRASSLEKAVGMLKEIITQNILFYDFDAIIGRKIIFLVIMIIAEVWRKKYAHPLTHLEGIFPKILRWGIYYCIIFAIIRYGRPQEEFIYFQF</sequence>
<dbReference type="PANTHER" id="PTHR13285:SF18">
    <property type="entry name" value="PROTEIN-CYSTEINE N-PALMITOYLTRANSFERASE RASP"/>
    <property type="match status" value="1"/>
</dbReference>
<evidence type="ECO:0000313" key="10">
    <source>
        <dbReference type="Proteomes" id="UP001596043"/>
    </source>
</evidence>
<feature type="transmembrane region" description="Helical" evidence="8">
    <location>
        <begin position="333"/>
        <end position="353"/>
    </location>
</feature>
<protein>
    <submittedName>
        <fullName evidence="9">MBOAT family O-acyltransferase</fullName>
    </submittedName>
</protein>